<dbReference type="CDD" id="cd04485">
    <property type="entry name" value="DnaE_OBF"/>
    <property type="match status" value="1"/>
</dbReference>
<dbReference type="AlphaFoldDB" id="A0A518K3V9"/>
<evidence type="ECO:0000256" key="6">
    <source>
        <dbReference type="ARBA" id="ARBA00022679"/>
    </source>
</evidence>
<dbReference type="InterPro" id="IPR016195">
    <property type="entry name" value="Pol/histidinol_Pase-like"/>
</dbReference>
<dbReference type="SUPFAM" id="SSF89550">
    <property type="entry name" value="PHP domain-like"/>
    <property type="match status" value="1"/>
</dbReference>
<dbReference type="Pfam" id="PF01336">
    <property type="entry name" value="tRNA_anti-codon"/>
    <property type="match status" value="1"/>
</dbReference>
<dbReference type="EC" id="2.7.7.7" evidence="3 13"/>
<feature type="region of interest" description="Disordered" evidence="14">
    <location>
        <begin position="1"/>
        <end position="26"/>
    </location>
</feature>
<dbReference type="KEGG" id="bmei:Spa11_06700"/>
<sequence>MPDKPPLAKREPIPTPPTVTTSSGPPYAELRCRTNFSFLRGASHADELVGRAAELGYAALAVTDRNSLAGVVRAYVAAKEAGLPLIIGAELTLTDAPTVVVWATDRASYGRLCRLLTTGLRRAEKGSCELRLDDLAEHAAGLMVGVALEEPEADLNKLGAIRDLFGDRGYLLADAHRGGDDRARLAAYATLSQHSGLPLVASGDVHYHAPERRLLHDVLTAIRLGETIEAADGAELLPNGERCLRSREDLARLYRDWPDALDRTVEVAERCRFSLDELRFEYPEELAPAGKTELAWLTELTQQGAEGRYPQGVPEKVRQQIDHELRLIAKLRYEAYFLTVWDLVRFARSRGILCQGRGSAANSAVCYCLGVTSVDPSQSDLLFERFISEERGEPPDIDIDFEHERREEVLQYLYQQYGRNRAGLAATVITYRLRSAIRDAGKALGLSLDRVDALAKQVDGWKNDPKLPERFREAGLDPRSPVGRRLLVVVDQLMGFPRHLSQHVGGMVMTRGPLCEMVPIENAAMADRTVVQWDKDDLEALGILKVDCLALGMLTAIRKCFDLLAEHTGKRWELATLPAEDRDVYDMICRADTLGVFQIESRAQMSMLPRLRPQCFYDLVIEVAIVRPGPIQGDMVHPYLKRRRGEEAESYPSAAIEGVLKRTLGVPIFQEQAMKLAQVAAGFTAGEADQLRRAMAAWRTPGKIEHYRQKLLDGMRANGLDEEFAERCYRQLQGFGEYGFPESHAASFALLVYASCWLKHHHPAAFCAAMLNSQPLGFYAPAQLVRDARDHGVEVRGVDVNRSEVDCTLEVGADGFALRLGLRMVGSLGSAAAERVIERRGAKPYQSLDDFHHRTGLARGDAEALAQADVFGSLGADRRQSLWQAMGRERRAVDQPLLADLVDDEPLANALPATPAEDEVFADYRSLGLSLRGHPVAFHREQLGRRGVLTARELQTHPNGAHVAVAGVVLLRQRPGTAKGITFVTLEDETGATNLIVHPRTWERYYRTAKRSPAWVVRGELQHSPEGILHVVVARIEPICDMAGAGTMRSVSRDFR</sequence>
<dbReference type="Pfam" id="PF14579">
    <property type="entry name" value="HHH_6"/>
    <property type="match status" value="1"/>
</dbReference>
<comment type="similarity">
    <text evidence="2 13">Belongs to the DNA polymerase type-C family. DnaE2 subfamily.</text>
</comment>
<dbReference type="RefSeq" id="WP_145107713.1">
    <property type="nucleotide sequence ID" value="NZ_CP036349.1"/>
</dbReference>
<evidence type="ECO:0000256" key="3">
    <source>
        <dbReference type="ARBA" id="ARBA00012417"/>
    </source>
</evidence>
<evidence type="ECO:0000313" key="17">
    <source>
        <dbReference type="Proteomes" id="UP000316426"/>
    </source>
</evidence>
<keyword evidence="10 13" id="KW-0239">DNA-directed DNA polymerase</keyword>
<proteinExistence type="inferred from homology"/>
<dbReference type="InterPro" id="IPR004365">
    <property type="entry name" value="NA-bd_OB_tRNA"/>
</dbReference>
<evidence type="ECO:0000256" key="5">
    <source>
        <dbReference type="ARBA" id="ARBA00022490"/>
    </source>
</evidence>
<dbReference type="GO" id="GO:0005737">
    <property type="term" value="C:cytoplasm"/>
    <property type="evidence" value="ECO:0007669"/>
    <property type="project" value="UniProtKB-SubCell"/>
</dbReference>
<evidence type="ECO:0000256" key="10">
    <source>
        <dbReference type="ARBA" id="ARBA00022932"/>
    </source>
</evidence>
<keyword evidence="8 13" id="KW-0235">DNA replication</keyword>
<dbReference type="InterPro" id="IPR023073">
    <property type="entry name" value="DnaE2"/>
</dbReference>
<dbReference type="Pfam" id="PF17657">
    <property type="entry name" value="DNA_pol3_finger"/>
    <property type="match status" value="1"/>
</dbReference>
<reference evidence="16 17" key="1">
    <citation type="submission" date="2019-02" db="EMBL/GenBank/DDBJ databases">
        <title>Deep-cultivation of Planctomycetes and their phenomic and genomic characterization uncovers novel biology.</title>
        <authorList>
            <person name="Wiegand S."/>
            <person name="Jogler M."/>
            <person name="Boedeker C."/>
            <person name="Pinto D."/>
            <person name="Vollmers J."/>
            <person name="Rivas-Marin E."/>
            <person name="Kohn T."/>
            <person name="Peeters S.H."/>
            <person name="Heuer A."/>
            <person name="Rast P."/>
            <person name="Oberbeckmann S."/>
            <person name="Bunk B."/>
            <person name="Jeske O."/>
            <person name="Meyerdierks A."/>
            <person name="Storesund J.E."/>
            <person name="Kallscheuer N."/>
            <person name="Luecker S."/>
            <person name="Lage O.M."/>
            <person name="Pohl T."/>
            <person name="Merkel B.J."/>
            <person name="Hornburger P."/>
            <person name="Mueller R.-W."/>
            <person name="Bruemmer F."/>
            <person name="Labrenz M."/>
            <person name="Spormann A.M."/>
            <person name="Op den Camp H."/>
            <person name="Overmann J."/>
            <person name="Amann R."/>
            <person name="Jetten M.S.M."/>
            <person name="Mascher T."/>
            <person name="Medema M.H."/>
            <person name="Devos D.P."/>
            <person name="Kaster A.-K."/>
            <person name="Ovreas L."/>
            <person name="Rohde M."/>
            <person name="Galperin M.Y."/>
            <person name="Jogler C."/>
        </authorList>
    </citation>
    <scope>NUCLEOTIDE SEQUENCE [LARGE SCALE GENOMIC DNA]</scope>
    <source>
        <strain evidence="16 17">Spa11</strain>
    </source>
</reference>
<dbReference type="InterPro" id="IPR004805">
    <property type="entry name" value="DnaE2/DnaE/PolC"/>
</dbReference>
<keyword evidence="6 13" id="KW-0808">Transferase</keyword>
<evidence type="ECO:0000259" key="15">
    <source>
        <dbReference type="SMART" id="SM00481"/>
    </source>
</evidence>
<dbReference type="InterPro" id="IPR004013">
    <property type="entry name" value="PHP_dom"/>
</dbReference>
<keyword evidence="11 13" id="KW-0234">DNA repair</keyword>
<dbReference type="Pfam" id="PF02811">
    <property type="entry name" value="PHP"/>
    <property type="match status" value="1"/>
</dbReference>
<name>A0A518K3V9_9BACT</name>
<feature type="domain" description="Polymerase/histidinol phosphatase N-terminal" evidence="15">
    <location>
        <begin position="28"/>
        <end position="95"/>
    </location>
</feature>
<dbReference type="GO" id="GO:0006260">
    <property type="term" value="P:DNA replication"/>
    <property type="evidence" value="ECO:0007669"/>
    <property type="project" value="UniProtKB-KW"/>
</dbReference>
<dbReference type="GO" id="GO:0008408">
    <property type="term" value="F:3'-5' exonuclease activity"/>
    <property type="evidence" value="ECO:0007669"/>
    <property type="project" value="InterPro"/>
</dbReference>
<dbReference type="PANTHER" id="PTHR32294">
    <property type="entry name" value="DNA POLYMERASE III SUBUNIT ALPHA"/>
    <property type="match status" value="1"/>
</dbReference>
<dbReference type="Proteomes" id="UP000316426">
    <property type="component" value="Chromosome"/>
</dbReference>
<dbReference type="SMART" id="SM00481">
    <property type="entry name" value="POLIIIAc"/>
    <property type="match status" value="1"/>
</dbReference>
<dbReference type="Gene3D" id="1.10.150.870">
    <property type="match status" value="1"/>
</dbReference>
<dbReference type="Pfam" id="PF07733">
    <property type="entry name" value="DNA_pol3_alpha"/>
    <property type="match status" value="1"/>
</dbReference>
<evidence type="ECO:0000256" key="7">
    <source>
        <dbReference type="ARBA" id="ARBA00022695"/>
    </source>
</evidence>
<evidence type="ECO:0000256" key="12">
    <source>
        <dbReference type="ARBA" id="ARBA00049244"/>
    </source>
</evidence>
<dbReference type="InterPro" id="IPR029460">
    <property type="entry name" value="DNAPol_HHH"/>
</dbReference>
<comment type="subcellular location">
    <subcellularLocation>
        <location evidence="1 13">Cytoplasm</location>
    </subcellularLocation>
</comment>
<dbReference type="Gene3D" id="3.20.20.140">
    <property type="entry name" value="Metal-dependent hydrolases"/>
    <property type="match status" value="1"/>
</dbReference>
<dbReference type="InterPro" id="IPR040982">
    <property type="entry name" value="DNA_pol3_finger"/>
</dbReference>
<evidence type="ECO:0000256" key="1">
    <source>
        <dbReference type="ARBA" id="ARBA00004496"/>
    </source>
</evidence>
<keyword evidence="17" id="KW-1185">Reference proteome</keyword>
<evidence type="ECO:0000256" key="11">
    <source>
        <dbReference type="ARBA" id="ARBA00023204"/>
    </source>
</evidence>
<accession>A0A518K3V9</accession>
<dbReference type="PANTHER" id="PTHR32294:SF4">
    <property type="entry name" value="ERROR-PRONE DNA POLYMERASE"/>
    <property type="match status" value="1"/>
</dbReference>
<dbReference type="CDD" id="cd07434">
    <property type="entry name" value="PHP_PolIIIA_DnaE2"/>
    <property type="match status" value="1"/>
</dbReference>
<feature type="compositionally biased region" description="Basic and acidic residues" evidence="14">
    <location>
        <begin position="1"/>
        <end position="12"/>
    </location>
</feature>
<evidence type="ECO:0000256" key="8">
    <source>
        <dbReference type="ARBA" id="ARBA00022705"/>
    </source>
</evidence>
<dbReference type="GO" id="GO:0003676">
    <property type="term" value="F:nucleic acid binding"/>
    <property type="evidence" value="ECO:0007669"/>
    <property type="project" value="InterPro"/>
</dbReference>
<comment type="function">
    <text evidence="13">DNA polymerase involved in damage-induced mutagenesis and translesion synthesis (TLS). It is not the major replicative DNA polymerase.</text>
</comment>
<gene>
    <name evidence="13 16" type="primary">dnaE2</name>
    <name evidence="16" type="ORF">Spa11_06700</name>
</gene>
<dbReference type="HAMAP" id="MF_01902">
    <property type="entry name" value="DNApol_error_prone"/>
    <property type="match status" value="1"/>
</dbReference>
<evidence type="ECO:0000256" key="9">
    <source>
        <dbReference type="ARBA" id="ARBA00022763"/>
    </source>
</evidence>
<evidence type="ECO:0000256" key="4">
    <source>
        <dbReference type="ARBA" id="ARBA00017273"/>
    </source>
</evidence>
<dbReference type="GO" id="GO:0003887">
    <property type="term" value="F:DNA-directed DNA polymerase activity"/>
    <property type="evidence" value="ECO:0007669"/>
    <property type="project" value="UniProtKB-UniRule"/>
</dbReference>
<keyword evidence="7 13" id="KW-0548">Nucleotidyltransferase</keyword>
<evidence type="ECO:0000256" key="13">
    <source>
        <dbReference type="HAMAP-Rule" id="MF_01902"/>
    </source>
</evidence>
<evidence type="ECO:0000256" key="2">
    <source>
        <dbReference type="ARBA" id="ARBA00007391"/>
    </source>
</evidence>
<protein>
    <recommendedName>
        <fullName evidence="4 13">Error-prone DNA polymerase</fullName>
        <ecNumber evidence="3 13">2.7.7.7</ecNumber>
    </recommendedName>
</protein>
<evidence type="ECO:0000313" key="16">
    <source>
        <dbReference type="EMBL" id="QDV72492.1"/>
    </source>
</evidence>
<dbReference type="EMBL" id="CP036349">
    <property type="protein sequence ID" value="QDV72492.1"/>
    <property type="molecule type" value="Genomic_DNA"/>
</dbReference>
<dbReference type="InterPro" id="IPR003141">
    <property type="entry name" value="Pol/His_phosphatase_N"/>
</dbReference>
<dbReference type="NCBIfam" id="TIGR00594">
    <property type="entry name" value="polc"/>
    <property type="match status" value="1"/>
</dbReference>
<organism evidence="16 17">
    <name type="scientific">Botrimarina mediterranea</name>
    <dbReference type="NCBI Taxonomy" id="2528022"/>
    <lineage>
        <taxon>Bacteria</taxon>
        <taxon>Pseudomonadati</taxon>
        <taxon>Planctomycetota</taxon>
        <taxon>Planctomycetia</taxon>
        <taxon>Pirellulales</taxon>
        <taxon>Lacipirellulaceae</taxon>
        <taxon>Botrimarina</taxon>
    </lineage>
</organism>
<evidence type="ECO:0000256" key="14">
    <source>
        <dbReference type="SAM" id="MobiDB-lite"/>
    </source>
</evidence>
<dbReference type="NCBIfam" id="NF004225">
    <property type="entry name" value="PRK05672.1"/>
    <property type="match status" value="1"/>
</dbReference>
<dbReference type="GO" id="GO:0006281">
    <property type="term" value="P:DNA repair"/>
    <property type="evidence" value="ECO:0007669"/>
    <property type="project" value="UniProtKB-UniRule"/>
</dbReference>
<keyword evidence="9 13" id="KW-0227">DNA damage</keyword>
<keyword evidence="5 13" id="KW-0963">Cytoplasm</keyword>
<comment type="catalytic activity">
    <reaction evidence="12 13">
        <text>DNA(n) + a 2'-deoxyribonucleoside 5'-triphosphate = DNA(n+1) + diphosphate</text>
        <dbReference type="Rhea" id="RHEA:22508"/>
        <dbReference type="Rhea" id="RHEA-COMP:17339"/>
        <dbReference type="Rhea" id="RHEA-COMP:17340"/>
        <dbReference type="ChEBI" id="CHEBI:33019"/>
        <dbReference type="ChEBI" id="CHEBI:61560"/>
        <dbReference type="ChEBI" id="CHEBI:173112"/>
        <dbReference type="EC" id="2.7.7.7"/>
    </reaction>
</comment>
<dbReference type="InterPro" id="IPR011708">
    <property type="entry name" value="DNA_pol3_alpha_NTPase_dom"/>
</dbReference>